<accession>A0A559ID56</accession>
<dbReference type="EMBL" id="VNJK01000007">
    <property type="protein sequence ID" value="TVX85575.1"/>
    <property type="molecule type" value="Genomic_DNA"/>
</dbReference>
<keyword evidence="2" id="KW-1185">Reference proteome</keyword>
<evidence type="ECO:0000313" key="2">
    <source>
        <dbReference type="Proteomes" id="UP000318102"/>
    </source>
</evidence>
<evidence type="ECO:0000313" key="1">
    <source>
        <dbReference type="EMBL" id="TVX85575.1"/>
    </source>
</evidence>
<dbReference type="AlphaFoldDB" id="A0A559ID56"/>
<sequence>MEIIQWSDLANPRYLELLSHKNVDEAQEYFDLDIQAGFFSIVRAEKRDSFLSYLKDNSNRLKLSRRAKIEMFKLWLGSKLMRIDNSTVLEKFIVRPISVQSNHDGSLEVEFKCVTGDIIKTNKVHVIIDKSVENSEIVLEYMIPKMTFTFVSYWDQKTKKSIIYYELKNIHGIRIRMFSMDYE</sequence>
<name>A0A559ID56_9BACL</name>
<dbReference type="RefSeq" id="WP_144995078.1">
    <property type="nucleotide sequence ID" value="NZ_VNJK01000007.1"/>
</dbReference>
<proteinExistence type="predicted"/>
<protein>
    <submittedName>
        <fullName evidence="1">Uncharacterized protein</fullName>
    </submittedName>
</protein>
<dbReference type="Proteomes" id="UP000318102">
    <property type="component" value="Unassembled WGS sequence"/>
</dbReference>
<comment type="caution">
    <text evidence="1">The sequence shown here is derived from an EMBL/GenBank/DDBJ whole genome shotgun (WGS) entry which is preliminary data.</text>
</comment>
<gene>
    <name evidence="1" type="ORF">FPZ44_24785</name>
</gene>
<organism evidence="1 2">
    <name type="scientific">Paenibacillus agilis</name>
    <dbReference type="NCBI Taxonomy" id="3020863"/>
    <lineage>
        <taxon>Bacteria</taxon>
        <taxon>Bacillati</taxon>
        <taxon>Bacillota</taxon>
        <taxon>Bacilli</taxon>
        <taxon>Bacillales</taxon>
        <taxon>Paenibacillaceae</taxon>
        <taxon>Paenibacillus</taxon>
    </lineage>
</organism>
<reference evidence="1 2" key="1">
    <citation type="submission" date="2019-07" db="EMBL/GenBank/DDBJ databases">
        <authorList>
            <person name="Kim J."/>
        </authorList>
    </citation>
    <scope>NUCLEOTIDE SEQUENCE [LARGE SCALE GENOMIC DNA]</scope>
    <source>
        <strain evidence="1 2">N4</strain>
    </source>
</reference>